<keyword evidence="2" id="KW-1185">Reference proteome</keyword>
<dbReference type="EMBL" id="CP053069">
    <property type="protein sequence ID" value="QJR10576.1"/>
    <property type="molecule type" value="Genomic_DNA"/>
</dbReference>
<dbReference type="Pfam" id="PF12007">
    <property type="entry name" value="DUF3501"/>
    <property type="match status" value="1"/>
</dbReference>
<gene>
    <name evidence="1" type="ORF">DSM104443_01640</name>
</gene>
<evidence type="ECO:0008006" key="3">
    <source>
        <dbReference type="Google" id="ProtNLM"/>
    </source>
</evidence>
<dbReference type="AlphaFoldDB" id="A0A6M4GTW4"/>
<evidence type="ECO:0000313" key="1">
    <source>
        <dbReference type="EMBL" id="QJR10576.1"/>
    </source>
</evidence>
<reference evidence="1 2" key="1">
    <citation type="submission" date="2020-04" db="EMBL/GenBank/DDBJ databases">
        <title>Usitatibacter rugosus gen. nov., sp. nov. and Usitatibacter palustris sp. nov., novel members of Usitatibacteraceae fam. nov. within the order Nitrosomonadales isolated from soil.</title>
        <authorList>
            <person name="Huber K.J."/>
            <person name="Neumann-Schaal M."/>
            <person name="Geppert A."/>
            <person name="Luckner M."/>
            <person name="Wanner G."/>
            <person name="Overmann J."/>
        </authorList>
    </citation>
    <scope>NUCLEOTIDE SEQUENCE [LARGE SCALE GENOMIC DNA]</scope>
    <source>
        <strain evidence="1 2">0125_3</strain>
    </source>
</reference>
<accession>A0A6M4GTW4</accession>
<name>A0A6M4GTW4_9PROT</name>
<evidence type="ECO:0000313" key="2">
    <source>
        <dbReference type="Proteomes" id="UP000501534"/>
    </source>
</evidence>
<dbReference type="InterPro" id="IPR021890">
    <property type="entry name" value="DUF3501"/>
</dbReference>
<sequence length="193" mass="22042">MKIARESLMTLEAYAKSRKDFRAKVIAHKKSRTVHLGDHVTLLFEDELTIRYQVQEMLRIEKIFEEEGIQDELDAYNPLIPDGRNFKATMLIEYEDVNERAAALAKMKGIEDRTWVQVEGSSKVYAIADEDLDRENETKTSSVHFVRFELTKEMAESLKYGVALAMGVDHDAYTVSLDPLPAETRAALVKDLT</sequence>
<protein>
    <recommendedName>
        <fullName evidence="3">DUF3501 family protein</fullName>
    </recommendedName>
</protein>
<organism evidence="1 2">
    <name type="scientific">Usitatibacter rugosus</name>
    <dbReference type="NCBI Taxonomy" id="2732067"/>
    <lineage>
        <taxon>Bacteria</taxon>
        <taxon>Pseudomonadati</taxon>
        <taxon>Pseudomonadota</taxon>
        <taxon>Betaproteobacteria</taxon>
        <taxon>Nitrosomonadales</taxon>
        <taxon>Usitatibacteraceae</taxon>
        <taxon>Usitatibacter</taxon>
    </lineage>
</organism>
<dbReference type="Proteomes" id="UP000501534">
    <property type="component" value="Chromosome"/>
</dbReference>
<dbReference type="RefSeq" id="WP_171091191.1">
    <property type="nucleotide sequence ID" value="NZ_CP053069.1"/>
</dbReference>
<proteinExistence type="predicted"/>
<dbReference type="KEGG" id="uru:DSM104443_01640"/>